<comment type="caution">
    <text evidence="1">The sequence shown here is derived from an EMBL/GenBank/DDBJ whole genome shotgun (WGS) entry which is preliminary data.</text>
</comment>
<dbReference type="OrthoDB" id="407477at2759"/>
<sequence>MDLIIDDASHDLASQERLLHVMWRFLRPGGYYIIEDVEWDRVGEPTIYPIIHKPEMLSQKTSDILRFNDAFFADTTVGHHAFEMWTERMAGWSPGSGPMGRDREDRRSHSSYVLVIKRRLEPPSPVDVKLNDRAMVLEAAPE</sequence>
<dbReference type="AlphaFoldDB" id="A0A813FXB7"/>
<organism evidence="1 2">
    <name type="scientific">Polarella glacialis</name>
    <name type="common">Dinoflagellate</name>
    <dbReference type="NCBI Taxonomy" id="89957"/>
    <lineage>
        <taxon>Eukaryota</taxon>
        <taxon>Sar</taxon>
        <taxon>Alveolata</taxon>
        <taxon>Dinophyceae</taxon>
        <taxon>Suessiales</taxon>
        <taxon>Suessiaceae</taxon>
        <taxon>Polarella</taxon>
    </lineage>
</organism>
<accession>A0A813FXB7</accession>
<dbReference type="SUPFAM" id="SSF53335">
    <property type="entry name" value="S-adenosyl-L-methionine-dependent methyltransferases"/>
    <property type="match status" value="1"/>
</dbReference>
<dbReference type="InterPro" id="IPR029063">
    <property type="entry name" value="SAM-dependent_MTases_sf"/>
</dbReference>
<proteinExistence type="predicted"/>
<keyword evidence="2" id="KW-1185">Reference proteome</keyword>
<gene>
    <name evidence="1" type="ORF">PGLA1383_LOCUS34626</name>
</gene>
<name>A0A813FXB7_POLGL</name>
<protein>
    <recommendedName>
        <fullName evidence="3">Methyltransferase</fullName>
    </recommendedName>
</protein>
<dbReference type="EMBL" id="CAJNNV010026016">
    <property type="protein sequence ID" value="CAE8616959.1"/>
    <property type="molecule type" value="Genomic_DNA"/>
</dbReference>
<evidence type="ECO:0000313" key="1">
    <source>
        <dbReference type="EMBL" id="CAE8616959.1"/>
    </source>
</evidence>
<reference evidence="1" key="1">
    <citation type="submission" date="2021-02" db="EMBL/GenBank/DDBJ databases">
        <authorList>
            <person name="Dougan E. K."/>
            <person name="Rhodes N."/>
            <person name="Thang M."/>
            <person name="Chan C."/>
        </authorList>
    </citation>
    <scope>NUCLEOTIDE SEQUENCE</scope>
</reference>
<evidence type="ECO:0008006" key="3">
    <source>
        <dbReference type="Google" id="ProtNLM"/>
    </source>
</evidence>
<evidence type="ECO:0000313" key="2">
    <source>
        <dbReference type="Proteomes" id="UP000654075"/>
    </source>
</evidence>
<dbReference type="Proteomes" id="UP000654075">
    <property type="component" value="Unassembled WGS sequence"/>
</dbReference>
<dbReference type="Gene3D" id="3.40.50.150">
    <property type="entry name" value="Vaccinia Virus protein VP39"/>
    <property type="match status" value="1"/>
</dbReference>